<evidence type="ECO:0000256" key="3">
    <source>
        <dbReference type="ARBA" id="ARBA00003976"/>
    </source>
</evidence>
<feature type="domain" description="RING-type" evidence="16">
    <location>
        <begin position="480"/>
        <end position="523"/>
    </location>
</feature>
<dbReference type="GO" id="GO:0005737">
    <property type="term" value="C:cytoplasm"/>
    <property type="evidence" value="ECO:0000318"/>
    <property type="project" value="GO_Central"/>
</dbReference>
<dbReference type="GO" id="GO:0000151">
    <property type="term" value="C:ubiquitin ligase complex"/>
    <property type="evidence" value="ECO:0000318"/>
    <property type="project" value="GO_Central"/>
</dbReference>
<dbReference type="SUPFAM" id="SSF57850">
    <property type="entry name" value="RING/U-box"/>
    <property type="match status" value="2"/>
</dbReference>
<dbReference type="PaxDb" id="2711-XP_006488169.1"/>
<evidence type="ECO:0000256" key="12">
    <source>
        <dbReference type="ARBA" id="ARBA00022833"/>
    </source>
</evidence>
<organism evidence="18 19">
    <name type="scientific">Citrus sinensis</name>
    <name type="common">Sweet orange</name>
    <name type="synonym">Citrus aurantium var. sinensis</name>
    <dbReference type="NCBI Taxonomy" id="2711"/>
    <lineage>
        <taxon>Eukaryota</taxon>
        <taxon>Viridiplantae</taxon>
        <taxon>Streptophyta</taxon>
        <taxon>Embryophyta</taxon>
        <taxon>Tracheophyta</taxon>
        <taxon>Spermatophyta</taxon>
        <taxon>Magnoliopsida</taxon>
        <taxon>eudicotyledons</taxon>
        <taxon>Gunneridae</taxon>
        <taxon>Pentapetalae</taxon>
        <taxon>rosids</taxon>
        <taxon>malvids</taxon>
        <taxon>Sapindales</taxon>
        <taxon>Rutaceae</taxon>
        <taxon>Aurantioideae</taxon>
        <taxon>Citrus</taxon>
    </lineage>
</organism>
<dbReference type="PANTHER" id="PTHR11685">
    <property type="entry name" value="RBR FAMILY RING FINGER AND IBR DOMAIN-CONTAINING"/>
    <property type="match status" value="1"/>
</dbReference>
<evidence type="ECO:0000313" key="19">
    <source>
        <dbReference type="Proteomes" id="UP000027120"/>
    </source>
</evidence>
<dbReference type="InterPro" id="IPR012337">
    <property type="entry name" value="RNaseH-like_sf"/>
</dbReference>
<keyword evidence="12" id="KW-0862">Zinc</keyword>
<dbReference type="InterPro" id="IPR002867">
    <property type="entry name" value="IBR_dom"/>
</dbReference>
<dbReference type="InterPro" id="IPR036397">
    <property type="entry name" value="RNaseH_sf"/>
</dbReference>
<dbReference type="FunFam" id="3.30.420.10:FF:000076">
    <property type="entry name" value="RBR-type E3 ubiquitin transferase"/>
    <property type="match status" value="1"/>
</dbReference>
<dbReference type="Gene3D" id="3.30.420.10">
    <property type="entry name" value="Ribonuclease H-like superfamily/Ribonuclease H"/>
    <property type="match status" value="1"/>
</dbReference>
<comment type="function">
    <text evidence="3">Might act as an E3 ubiquitin-protein ligase, or as part of E3 complex, which accepts ubiquitin from specific E2 ubiquitin-conjugating enzymes and then transfers it to substrates.</text>
</comment>
<dbReference type="Gene3D" id="1.20.120.1750">
    <property type="match status" value="1"/>
</dbReference>
<accession>A0A067GCQ2</accession>
<dbReference type="GO" id="GO:0008270">
    <property type="term" value="F:zinc ion binding"/>
    <property type="evidence" value="ECO:0007669"/>
    <property type="project" value="UniProtKB-KW"/>
</dbReference>
<dbReference type="InterPro" id="IPR044066">
    <property type="entry name" value="TRIAD_supradom"/>
</dbReference>
<dbReference type="InterPro" id="IPR013083">
    <property type="entry name" value="Znf_RING/FYVE/PHD"/>
</dbReference>
<dbReference type="GO" id="GO:0016567">
    <property type="term" value="P:protein ubiquitination"/>
    <property type="evidence" value="ECO:0007669"/>
    <property type="project" value="UniProtKB-UniPathway"/>
</dbReference>
<comment type="catalytic activity">
    <reaction evidence="1">
        <text>[E2 ubiquitin-conjugating enzyme]-S-ubiquitinyl-L-cysteine + [acceptor protein]-L-lysine = [E2 ubiquitin-conjugating enzyme]-L-cysteine + [acceptor protein]-N(6)-ubiquitinyl-L-lysine.</text>
        <dbReference type="EC" id="2.3.2.31"/>
    </reaction>
</comment>
<feature type="domain" description="RING-type" evidence="17">
    <location>
        <begin position="307"/>
        <end position="525"/>
    </location>
</feature>
<dbReference type="PROSITE" id="PS00518">
    <property type="entry name" value="ZF_RING_1"/>
    <property type="match status" value="1"/>
</dbReference>
<feature type="region of interest" description="Disordered" evidence="15">
    <location>
        <begin position="55"/>
        <end position="80"/>
    </location>
</feature>
<evidence type="ECO:0000256" key="10">
    <source>
        <dbReference type="ARBA" id="ARBA00022771"/>
    </source>
</evidence>
<proteinExistence type="inferred from homology"/>
<dbReference type="GO" id="GO:0061630">
    <property type="term" value="F:ubiquitin protein ligase activity"/>
    <property type="evidence" value="ECO:0000318"/>
    <property type="project" value="GO_Central"/>
</dbReference>
<dbReference type="Proteomes" id="UP000027120">
    <property type="component" value="Unassembled WGS sequence"/>
</dbReference>
<protein>
    <recommendedName>
        <fullName evidence="6">RBR-type E3 ubiquitin transferase</fullName>
        <ecNumber evidence="6">2.3.2.31</ecNumber>
    </recommendedName>
</protein>
<dbReference type="PROSITE" id="PS50089">
    <property type="entry name" value="ZF_RING_2"/>
    <property type="match status" value="2"/>
</dbReference>
<evidence type="ECO:0000256" key="1">
    <source>
        <dbReference type="ARBA" id="ARBA00001798"/>
    </source>
</evidence>
<keyword evidence="10 13" id="KW-0863">Zinc-finger</keyword>
<evidence type="ECO:0000256" key="7">
    <source>
        <dbReference type="ARBA" id="ARBA00022679"/>
    </source>
</evidence>
<evidence type="ECO:0000256" key="9">
    <source>
        <dbReference type="ARBA" id="ARBA00022737"/>
    </source>
</evidence>
<comment type="similarity">
    <text evidence="5">Belongs to the RBR family. Ariadne subfamily.</text>
</comment>
<comment type="cofactor">
    <cofactor evidence="2">
        <name>Zn(2+)</name>
        <dbReference type="ChEBI" id="CHEBI:29105"/>
    </cofactor>
</comment>
<evidence type="ECO:0000256" key="15">
    <source>
        <dbReference type="SAM" id="MobiDB-lite"/>
    </source>
</evidence>
<dbReference type="GO" id="GO:0006511">
    <property type="term" value="P:ubiquitin-dependent protein catabolic process"/>
    <property type="evidence" value="ECO:0000318"/>
    <property type="project" value="GO_Central"/>
</dbReference>
<dbReference type="InterPro" id="IPR017907">
    <property type="entry name" value="Znf_RING_CS"/>
</dbReference>
<dbReference type="EMBL" id="KK784886">
    <property type="protein sequence ID" value="KDO73136.1"/>
    <property type="molecule type" value="Genomic_DNA"/>
</dbReference>
<keyword evidence="9" id="KW-0677">Repeat</keyword>
<dbReference type="CDD" id="cd22584">
    <property type="entry name" value="Rcat_RBR_unk"/>
    <property type="match status" value="1"/>
</dbReference>
<evidence type="ECO:0000313" key="18">
    <source>
        <dbReference type="EMBL" id="KDO73136.1"/>
    </source>
</evidence>
<dbReference type="CDD" id="cd22582">
    <property type="entry name" value="BRcat_RBR_unk"/>
    <property type="match status" value="1"/>
</dbReference>
<reference evidence="18 19" key="1">
    <citation type="submission" date="2014-04" db="EMBL/GenBank/DDBJ databases">
        <authorList>
            <consortium name="International Citrus Genome Consortium"/>
            <person name="Gmitter F."/>
            <person name="Chen C."/>
            <person name="Farmerie W."/>
            <person name="Harkins T."/>
            <person name="Desany B."/>
            <person name="Mohiuddin M."/>
            <person name="Kodira C."/>
            <person name="Borodovsky M."/>
            <person name="Lomsadze A."/>
            <person name="Burns P."/>
            <person name="Jenkins J."/>
            <person name="Prochnik S."/>
            <person name="Shu S."/>
            <person name="Chapman J."/>
            <person name="Pitluck S."/>
            <person name="Schmutz J."/>
            <person name="Rokhsar D."/>
        </authorList>
    </citation>
    <scope>NUCLEOTIDE SEQUENCE</scope>
</reference>
<keyword evidence="14" id="KW-0175">Coiled coil</keyword>
<dbReference type="InterPro" id="IPR002156">
    <property type="entry name" value="RNaseH_domain"/>
</dbReference>
<dbReference type="Pfam" id="PF01485">
    <property type="entry name" value="IBR"/>
    <property type="match status" value="2"/>
</dbReference>
<evidence type="ECO:0000256" key="11">
    <source>
        <dbReference type="ARBA" id="ARBA00022786"/>
    </source>
</evidence>
<dbReference type="GO" id="GO:0003676">
    <property type="term" value="F:nucleic acid binding"/>
    <property type="evidence" value="ECO:0007669"/>
    <property type="project" value="InterPro"/>
</dbReference>
<dbReference type="Pfam" id="PF13456">
    <property type="entry name" value="RVT_3"/>
    <property type="match status" value="1"/>
</dbReference>
<evidence type="ECO:0000256" key="2">
    <source>
        <dbReference type="ARBA" id="ARBA00001947"/>
    </source>
</evidence>
<evidence type="ECO:0000259" key="17">
    <source>
        <dbReference type="PROSITE" id="PS51873"/>
    </source>
</evidence>
<gene>
    <name evidence="18" type="ORF">CISIN_1g008441mg</name>
</gene>
<feature type="region of interest" description="Disordered" evidence="15">
    <location>
        <begin position="531"/>
        <end position="565"/>
    </location>
</feature>
<evidence type="ECO:0000259" key="16">
    <source>
        <dbReference type="PROSITE" id="PS50089"/>
    </source>
</evidence>
<keyword evidence="11" id="KW-0833">Ubl conjugation pathway</keyword>
<feature type="domain" description="RING-type" evidence="16">
    <location>
        <begin position="311"/>
        <end position="355"/>
    </location>
</feature>
<keyword evidence="8" id="KW-0479">Metal-binding</keyword>
<keyword evidence="19" id="KW-1185">Reference proteome</keyword>
<dbReference type="GO" id="GO:0031624">
    <property type="term" value="F:ubiquitin conjugating enzyme binding"/>
    <property type="evidence" value="ECO:0000318"/>
    <property type="project" value="GO_Central"/>
</dbReference>
<dbReference type="SMART" id="SM00647">
    <property type="entry name" value="IBR"/>
    <property type="match status" value="2"/>
</dbReference>
<dbReference type="STRING" id="2711.A0A067GCQ2"/>
<evidence type="ECO:0000256" key="13">
    <source>
        <dbReference type="PROSITE-ProRule" id="PRU00175"/>
    </source>
</evidence>
<dbReference type="SMART" id="SM00184">
    <property type="entry name" value="RING"/>
    <property type="match status" value="2"/>
</dbReference>
<dbReference type="UniPathway" id="UPA00143"/>
<dbReference type="InterPro" id="IPR001841">
    <property type="entry name" value="Znf_RING"/>
</dbReference>
<dbReference type="eggNOG" id="KOG1812">
    <property type="taxonomic scope" value="Eukaryota"/>
</dbReference>
<dbReference type="FunFam" id="3.30.40.10:FF:000230">
    <property type="entry name" value="RBR-type E3 ubiquitin transferase"/>
    <property type="match status" value="1"/>
</dbReference>
<dbReference type="PROSITE" id="PS51873">
    <property type="entry name" value="TRIAD"/>
    <property type="match status" value="1"/>
</dbReference>
<evidence type="ECO:0000256" key="6">
    <source>
        <dbReference type="ARBA" id="ARBA00012251"/>
    </source>
</evidence>
<dbReference type="EC" id="2.3.2.31" evidence="6"/>
<dbReference type="GO" id="GO:0004523">
    <property type="term" value="F:RNA-DNA hybrid ribonuclease activity"/>
    <property type="evidence" value="ECO:0007669"/>
    <property type="project" value="InterPro"/>
</dbReference>
<evidence type="ECO:0000256" key="5">
    <source>
        <dbReference type="ARBA" id="ARBA00005884"/>
    </source>
</evidence>
<feature type="coiled-coil region" evidence="14">
    <location>
        <begin position="91"/>
        <end position="128"/>
    </location>
</feature>
<dbReference type="InterPro" id="IPR031127">
    <property type="entry name" value="E3_UB_ligase_RBR"/>
</dbReference>
<dbReference type="SUPFAM" id="SSF53098">
    <property type="entry name" value="Ribonuclease H-like"/>
    <property type="match status" value="1"/>
</dbReference>
<feature type="compositionally biased region" description="Low complexity" evidence="15">
    <location>
        <begin position="55"/>
        <end position="69"/>
    </location>
</feature>
<name>A0A067GCQ2_CITSI</name>
<evidence type="ECO:0000256" key="14">
    <source>
        <dbReference type="SAM" id="Coils"/>
    </source>
</evidence>
<keyword evidence="7" id="KW-0808">Transferase</keyword>
<dbReference type="Gene3D" id="3.30.40.10">
    <property type="entry name" value="Zinc/RING finger domain, C3HC4 (zinc finger)"/>
    <property type="match status" value="1"/>
</dbReference>
<evidence type="ECO:0000256" key="4">
    <source>
        <dbReference type="ARBA" id="ARBA00004906"/>
    </source>
</evidence>
<dbReference type="AlphaFoldDB" id="A0A067GCQ2"/>
<comment type="pathway">
    <text evidence="4">Protein modification; protein ubiquitination.</text>
</comment>
<dbReference type="FunFam" id="1.20.120.1750:FF:000019">
    <property type="entry name" value="RBR-type E3 ubiquitin transferase"/>
    <property type="match status" value="1"/>
</dbReference>
<evidence type="ECO:0000256" key="8">
    <source>
        <dbReference type="ARBA" id="ARBA00022723"/>
    </source>
</evidence>
<sequence>MATTRADADAGDDLYSVLALQRVELTAADSVESDLDFAFRLQLQEAISASLAHVPSSSSTSSLPPSTSSAPPPLPHDAASPTLASLQSEELMKLDRELADSRQAKLEMQKAREDLQRAIHDHNFAKELAEIPDDEWEESGDNIEKPLCARDNGDYFFKVYSKGLVIEELVNGERVSLSAIGVAICDQMDNLIFELKKPLIKSGLNKSAAETKALIEGLNAALSMELDRVRVFIDCFPLFQFVTGRWPAKQRKISVLVDQVSLLEKRFSYFKPRHVARNDMKYVYELARAAINSQMTVPAEISRGKTINETCVICLEDTDVGHMFSIDGCLHRYCFLCMKKHIEEKLRQGMEPTCPHEGCKSKLEVESCRIFLTLKLFEIWNQRMKEALIPVTEKVYCPYPKCSALMSKSEIERDASSSSFVGRRLGARKCTKCHRRFCIDCKVPWHNNMTCIYYKRLNPNPPTEDVKLKSLASSNLWRQCVKCNHLIELAEGCFHMTCRCGHEFCYNCGAEWKNKKATCSCPLWDEDNILDDDSDSSFEEEEEEDDDDDVIDEYESEFESEEEFI</sequence>